<dbReference type="GO" id="GO:0016020">
    <property type="term" value="C:membrane"/>
    <property type="evidence" value="ECO:0007669"/>
    <property type="project" value="UniProtKB-SubCell"/>
</dbReference>
<feature type="domain" description="Cation-transporting P-type ATPase C-terminal" evidence="4">
    <location>
        <begin position="1"/>
        <end position="47"/>
    </location>
</feature>
<keyword evidence="3" id="KW-0732">Signal</keyword>
<gene>
    <name evidence="5 6" type="primary">Atp2a3</name>
</gene>
<organism evidence="5">
    <name type="scientific">Mus musculus</name>
    <name type="common">Mouse</name>
    <dbReference type="NCBI Taxonomy" id="10090"/>
    <lineage>
        <taxon>Eukaryota</taxon>
        <taxon>Metazoa</taxon>
        <taxon>Chordata</taxon>
        <taxon>Craniata</taxon>
        <taxon>Vertebrata</taxon>
        <taxon>Euteleostomi</taxon>
        <taxon>Mammalia</taxon>
        <taxon>Eutheria</taxon>
        <taxon>Euarchontoglires</taxon>
        <taxon>Glires</taxon>
        <taxon>Rodentia</taxon>
        <taxon>Myomorpha</taxon>
        <taxon>Muroidea</taxon>
        <taxon>Muridae</taxon>
        <taxon>Murinae</taxon>
        <taxon>Mus</taxon>
        <taxon>Mus</taxon>
    </lineage>
</organism>
<evidence type="ECO:0000256" key="2">
    <source>
        <dbReference type="SAM" id="MobiDB-lite"/>
    </source>
</evidence>
<reference evidence="5" key="1">
    <citation type="journal article" date="2004" name="Genome Res.">
        <title>The status, quality, and expansion of the NIH full-length cDNA project: the Mammalian Gene Collection (MGC).</title>
        <authorList>
            <consortium name="The MGC Project Team"/>
            <person name="Gerhard D.S."/>
            <person name="Wagner L."/>
            <person name="Feingold E.A."/>
            <person name="Shenmen C.M."/>
            <person name="Grouse L.H."/>
            <person name="Schuler G."/>
            <person name="Klein S.L."/>
            <person name="Old S."/>
            <person name="Rasooly R."/>
            <person name="Good P."/>
            <person name="Guyer M."/>
            <person name="Peck A.M."/>
            <person name="Derge J.G."/>
            <person name="Lipman D."/>
            <person name="Collins F.S."/>
            <person name="Jang W."/>
            <person name="Sherry S."/>
            <person name="Feolo M."/>
            <person name="Misquitta L."/>
            <person name="Lee E."/>
            <person name="Rotmistrovsky K."/>
            <person name="Greenhut S.F."/>
            <person name="Schaefer C.F."/>
            <person name="Buetow K."/>
            <person name="Bonner T.I."/>
            <person name="Haussler D."/>
            <person name="Kent J."/>
            <person name="Kiekhaus M."/>
            <person name="Furey T."/>
            <person name="Brent M."/>
            <person name="Prange C."/>
            <person name="Schreiber K."/>
            <person name="Shapiro N."/>
            <person name="Bhat N.K."/>
            <person name="Hopkins R.F."/>
            <person name="Hsie F."/>
            <person name="Driscoll T."/>
            <person name="Soares M.B."/>
            <person name="Casavant T.L."/>
            <person name="Scheetz T.E."/>
            <person name="Brown-stein M.J."/>
            <person name="Usdin T.B."/>
            <person name="Toshiyuki S."/>
            <person name="Carninci P."/>
            <person name="Piao Y."/>
            <person name="Dudekula D.B."/>
            <person name="Ko M.S."/>
            <person name="Kawakami K."/>
            <person name="Suzuki Y."/>
            <person name="Sugano S."/>
            <person name="Gruber C.E."/>
            <person name="Smith M.R."/>
            <person name="Simmons B."/>
            <person name="Moore T."/>
            <person name="Waterman R."/>
            <person name="Johnson S.L."/>
            <person name="Ruan Y."/>
            <person name="Wei C.L."/>
            <person name="Mathavan S."/>
            <person name="Gunaratne P.H."/>
            <person name="Wu J."/>
            <person name="Garcia A.M."/>
            <person name="Hulyk S.W."/>
            <person name="Fuh E."/>
            <person name="Yuan Y."/>
            <person name="Sneed A."/>
            <person name="Kowis C."/>
            <person name="Hodgson A."/>
            <person name="Muzny D.M."/>
            <person name="McPherson J."/>
            <person name="Gibbs R.A."/>
            <person name="Fahey J."/>
            <person name="Helton E."/>
            <person name="Ketteman M."/>
            <person name="Madan A."/>
            <person name="Rodrigues S."/>
            <person name="Sanchez A."/>
            <person name="Whiting M."/>
            <person name="Madari A."/>
            <person name="Young A.C."/>
            <person name="Wetherby K.D."/>
            <person name="Granite S.J."/>
            <person name="Kwong P.N."/>
            <person name="Brinkley C.P."/>
            <person name="Pearson R.L."/>
            <person name="Bouffard G.G."/>
            <person name="Blakesly R.W."/>
            <person name="Green E.D."/>
            <person name="Dickson M.C."/>
            <person name="Rodriguez A.C."/>
            <person name="Grimwood J."/>
            <person name="Schmutz J."/>
            <person name="Myers R.M."/>
            <person name="Butterfield Y.S."/>
            <person name="Griffith M."/>
            <person name="Griffith O.L."/>
            <person name="Krzywinski M.I."/>
            <person name="Liao N."/>
            <person name="Morin R."/>
            <person name="Morrin R."/>
            <person name="Palmquist D."/>
            <person name="Petrescu A.S."/>
            <person name="Skalska U."/>
            <person name="Smailus D.E."/>
            <person name="Stott J.M."/>
            <person name="Schnerch A."/>
            <person name="Schein J.E."/>
            <person name="Jones S.J."/>
            <person name="Holt R.A."/>
            <person name="Baross A."/>
            <person name="Marra M.A."/>
            <person name="Clifton S."/>
            <person name="Makowski K.A."/>
            <person name="Bosak S."/>
            <person name="Malek J."/>
        </authorList>
    </citation>
    <scope>NUCLEOTIDE SEQUENCE [LARGE SCALE MRNA]</scope>
    <source>
        <strain evidence="5">CZECH II</strain>
        <tissue evidence="5">Mammary tumor metastatized to lung. Tumor arose spontaneously</tissue>
    </source>
</reference>
<evidence type="ECO:0000313" key="6">
    <source>
        <dbReference type="MGI" id="MGI:1194503"/>
    </source>
</evidence>
<evidence type="ECO:0000313" key="5">
    <source>
        <dbReference type="EMBL" id="AAH16469.1"/>
    </source>
</evidence>
<feature type="signal peptide" evidence="3">
    <location>
        <begin position="1"/>
        <end position="18"/>
    </location>
</feature>
<sequence length="98" mass="10889">MALHFLILLVPPLPLIFQVTPLSGRQWGVVLQMSLPVILLDEALKYLSRNHMDGVLGTFMQARSRQLPTTSRTPYHTGKKGPEVNPGSRGESPVWPSD</sequence>
<dbReference type="InterPro" id="IPR023298">
    <property type="entry name" value="ATPase_P-typ_TM_dom_sf"/>
</dbReference>
<dbReference type="AGR" id="MGI:1194503"/>
<comment type="subcellular location">
    <subcellularLocation>
        <location evidence="1">Membrane</location>
        <topology evidence="1">Multi-pass membrane protein</topology>
    </subcellularLocation>
</comment>
<accession>Q91YM6</accession>
<evidence type="ECO:0000256" key="3">
    <source>
        <dbReference type="SAM" id="SignalP"/>
    </source>
</evidence>
<evidence type="ECO:0000256" key="1">
    <source>
        <dbReference type="ARBA" id="ARBA00004141"/>
    </source>
</evidence>
<feature type="chain" id="PRO_5004319582" evidence="3">
    <location>
        <begin position="19"/>
        <end position="98"/>
    </location>
</feature>
<name>Q91YM6_MOUSE</name>
<feature type="region of interest" description="Disordered" evidence="2">
    <location>
        <begin position="63"/>
        <end position="98"/>
    </location>
</feature>
<dbReference type="AlphaFoldDB" id="Q91YM6"/>
<protein>
    <submittedName>
        <fullName evidence="5">Atp2a3 protein</fullName>
    </submittedName>
</protein>
<dbReference type="EMBL" id="BC016469">
    <property type="protein sequence ID" value="AAH16469.1"/>
    <property type="molecule type" value="mRNA"/>
</dbReference>
<dbReference type="Pfam" id="PF00689">
    <property type="entry name" value="Cation_ATPase_C"/>
    <property type="match status" value="1"/>
</dbReference>
<feature type="compositionally biased region" description="Polar residues" evidence="2">
    <location>
        <begin position="63"/>
        <end position="74"/>
    </location>
</feature>
<dbReference type="InterPro" id="IPR006068">
    <property type="entry name" value="ATPase_P-typ_cation-transptr_C"/>
</dbReference>
<dbReference type="MGI" id="MGI:1194503">
    <property type="gene designation" value="Atp2a3"/>
</dbReference>
<proteinExistence type="evidence at transcript level"/>
<dbReference type="Gene3D" id="1.20.1110.10">
    <property type="entry name" value="Calcium-transporting ATPase, transmembrane domain"/>
    <property type="match status" value="1"/>
</dbReference>
<dbReference type="SUPFAM" id="SSF81665">
    <property type="entry name" value="Calcium ATPase, transmembrane domain M"/>
    <property type="match status" value="1"/>
</dbReference>
<evidence type="ECO:0000259" key="4">
    <source>
        <dbReference type="Pfam" id="PF00689"/>
    </source>
</evidence>